<sequence length="155" mass="17832">MKSIRYLIYLIIAAVLLIIPFLKDQTSIDMDDLAKALQEKHNSEYISEGDKSGLRKFYHINFDDVERFILYIPATSMRVNEVAIIQAKGEAQAESIFQAVNKRKEEQLHAFEGYGIEQCELLKQAILMRKGNYVIYVVGEDAKDLYQIIETEVHG</sequence>
<keyword evidence="1" id="KW-0812">Transmembrane</keyword>
<accession>A0ABT1SI10</accession>
<keyword evidence="1" id="KW-0472">Membrane</keyword>
<gene>
    <name evidence="2" type="ORF">NE663_01140</name>
</gene>
<evidence type="ECO:0000313" key="2">
    <source>
        <dbReference type="EMBL" id="MCQ5120861.1"/>
    </source>
</evidence>
<dbReference type="Pfam" id="PF14270">
    <property type="entry name" value="DUF4358"/>
    <property type="match status" value="1"/>
</dbReference>
<keyword evidence="3" id="KW-1185">Reference proteome</keyword>
<proteinExistence type="predicted"/>
<comment type="caution">
    <text evidence="2">The sequence shown here is derived from an EMBL/GenBank/DDBJ whole genome shotgun (WGS) entry which is preliminary data.</text>
</comment>
<reference evidence="2 3" key="1">
    <citation type="submission" date="2022-06" db="EMBL/GenBank/DDBJ databases">
        <title>Isolation of gut microbiota from human fecal samples.</title>
        <authorList>
            <person name="Pamer E.G."/>
            <person name="Barat B."/>
            <person name="Waligurski E."/>
            <person name="Medina S."/>
            <person name="Paddock L."/>
            <person name="Mostad J."/>
        </authorList>
    </citation>
    <scope>NUCLEOTIDE SEQUENCE [LARGE SCALE GENOMIC DNA]</scope>
    <source>
        <strain evidence="2 3">DFI.6.1</strain>
    </source>
</reference>
<name>A0ABT1SI10_9FIRM</name>
<dbReference type="EMBL" id="JANGCH010000001">
    <property type="protein sequence ID" value="MCQ5120861.1"/>
    <property type="molecule type" value="Genomic_DNA"/>
</dbReference>
<dbReference type="RefSeq" id="WP_178200178.1">
    <property type="nucleotide sequence ID" value="NZ_CALVCM010000067.1"/>
</dbReference>
<evidence type="ECO:0000313" key="3">
    <source>
        <dbReference type="Proteomes" id="UP001524435"/>
    </source>
</evidence>
<keyword evidence="1" id="KW-1133">Transmembrane helix</keyword>
<dbReference type="InterPro" id="IPR025648">
    <property type="entry name" value="DUF4358"/>
</dbReference>
<evidence type="ECO:0000256" key="1">
    <source>
        <dbReference type="SAM" id="Phobius"/>
    </source>
</evidence>
<organism evidence="2 3">
    <name type="scientific">Massilicoli timonensis</name>
    <dbReference type="NCBI Taxonomy" id="2015901"/>
    <lineage>
        <taxon>Bacteria</taxon>
        <taxon>Bacillati</taxon>
        <taxon>Bacillota</taxon>
        <taxon>Erysipelotrichia</taxon>
        <taxon>Erysipelotrichales</taxon>
        <taxon>Erysipelotrichaceae</taxon>
        <taxon>Massilicoli</taxon>
    </lineage>
</organism>
<feature type="transmembrane region" description="Helical" evidence="1">
    <location>
        <begin position="6"/>
        <end position="22"/>
    </location>
</feature>
<protein>
    <submittedName>
        <fullName evidence="2">DUF4358 domain-containing protein</fullName>
    </submittedName>
</protein>
<dbReference type="Proteomes" id="UP001524435">
    <property type="component" value="Unassembled WGS sequence"/>
</dbReference>